<dbReference type="Gene3D" id="3.40.20.10">
    <property type="entry name" value="Severin"/>
    <property type="match status" value="6"/>
</dbReference>
<keyword evidence="1" id="KW-0117">Actin capping</keyword>
<accession>A0ABR0WNN0</accession>
<dbReference type="InterPro" id="IPR007123">
    <property type="entry name" value="Gelsolin-like_dom"/>
</dbReference>
<dbReference type="InterPro" id="IPR036886">
    <property type="entry name" value="Villin_headpiece_dom_sf"/>
</dbReference>
<dbReference type="CDD" id="cd11292">
    <property type="entry name" value="gelsolin_S3_like"/>
    <property type="match status" value="1"/>
</dbReference>
<dbReference type="InterPro" id="IPR007122">
    <property type="entry name" value="Villin/Gelsolin"/>
</dbReference>
<dbReference type="SMART" id="SM00153">
    <property type="entry name" value="VHP"/>
    <property type="match status" value="1"/>
</dbReference>
<feature type="compositionally biased region" description="Low complexity" evidence="3">
    <location>
        <begin position="829"/>
        <end position="842"/>
    </location>
</feature>
<sequence>MSSSAKSLEPAFQGAGQKVYPLLWKLGTEIWRIENFQPVPLPKSDYGKFYSGDSYIILQTSPGKGGAYLYDIHFWLGKDTSQDEAGTAAIKTVELDAVLGGRAVQYRELQGHESDKFLSYFKPCIIPLEGGVASGFKKPEEEEFETRLYICRGKRVVRLKQVPFSRSSLNHDDVFILDTKDKIYQFNGANSNIQERAKALEVIQFLKEKYHEGKCDVAIVDDGKLQAETDSGEFWVLFGGFAPIGKKVATEDDIIPEKTPAQLYSIIDGQVKSVDGELSKSILENNKCYLLDCGAEVFVWVVRVTQVDERKTAIQAAEDFVTSQNRPKSTHITRLIQGYETHSFKSNFDSWPSGSAPSVAEEGRGKVAALLKQQGGVMKGASKSAPVNEDVPPLLEGGGKTEVWRIDGSAKTPVPSEDIGKFYSGDCYIVLYTYHSHERKEDYYLCSWIGKDSIEEDRNMAVKLSTTMYNSLKGRPVQGRIFQGKEPPQFVAIFQPMVILKGGMSSGYKNYIADKGLNDETYTADGVALIRISGTSLHNNKAVQVEAVATSLNSNECFLLQSGSSIFSWHGNQGTFEQQQLAVKIAEFLKPGSTIKHTKEGTESSSFWFALGGKQSYTSKKVSFEVVRDPHLFAFSFNKGKFEVEEIYNFSQDDLLTEDILILDTHAEVFVWVGQSVDSKEKQNAFEIGQKYVEMAASLEGLPPNVPLYKVTEGNEPCFFTTYFSWDPAKASVKLVKGYDMHVDVDNTDGEMVTLWDTLHAYPTLAHLRTCLFSIIVKLTYIIPAHGNSFQKKVMLLFGAGHEERSNGSNNGGPTQRASALAALNSAFSSTSSPKASSAPRSGGKGQGSQRAAAVAALSSVLTAEQKRSPDVSPARSSRGPPSEASPPASVKSEDAFEIEDSKEVSKVNETETVEPAPETNGDDTGSKPEIDQDENVSESSQSTFSYDQLRAKSDNPVTGIDFKRREAYLSDEEFKSVLGMTKEAFYKLPKWKQDMLKRKVDLF</sequence>
<dbReference type="Pfam" id="PF00626">
    <property type="entry name" value="Gelsolin"/>
    <property type="match status" value="6"/>
</dbReference>
<feature type="compositionally biased region" description="Basic and acidic residues" evidence="3">
    <location>
        <begin position="892"/>
        <end position="910"/>
    </location>
</feature>
<evidence type="ECO:0000259" key="4">
    <source>
        <dbReference type="PROSITE" id="PS51089"/>
    </source>
</evidence>
<dbReference type="CDD" id="cd11291">
    <property type="entry name" value="gelsolin_S6_like"/>
    <property type="match status" value="1"/>
</dbReference>
<protein>
    <recommendedName>
        <fullName evidence="4">HP domain-containing protein</fullName>
    </recommendedName>
</protein>
<evidence type="ECO:0000256" key="3">
    <source>
        <dbReference type="SAM" id="MobiDB-lite"/>
    </source>
</evidence>
<dbReference type="PROSITE" id="PS51089">
    <property type="entry name" value="HP"/>
    <property type="match status" value="1"/>
</dbReference>
<proteinExistence type="predicted"/>
<gene>
    <name evidence="5" type="ORF">DH2020_016668</name>
</gene>
<reference evidence="5 6" key="1">
    <citation type="journal article" date="2021" name="Comput. Struct. Biotechnol. J.">
        <title>De novo genome assembly of the potent medicinal plant Rehmannia glutinosa using nanopore technology.</title>
        <authorList>
            <person name="Ma L."/>
            <person name="Dong C."/>
            <person name="Song C."/>
            <person name="Wang X."/>
            <person name="Zheng X."/>
            <person name="Niu Y."/>
            <person name="Chen S."/>
            <person name="Feng W."/>
        </authorList>
    </citation>
    <scope>NUCLEOTIDE SEQUENCE [LARGE SCALE GENOMIC DNA]</scope>
    <source>
        <strain evidence="5">DH-2019</strain>
    </source>
</reference>
<dbReference type="InterPro" id="IPR003128">
    <property type="entry name" value="Villin_headpiece"/>
</dbReference>
<keyword evidence="2" id="KW-0677">Repeat</keyword>
<evidence type="ECO:0000313" key="6">
    <source>
        <dbReference type="Proteomes" id="UP001318860"/>
    </source>
</evidence>
<organism evidence="5 6">
    <name type="scientific">Rehmannia glutinosa</name>
    <name type="common">Chinese foxglove</name>
    <dbReference type="NCBI Taxonomy" id="99300"/>
    <lineage>
        <taxon>Eukaryota</taxon>
        <taxon>Viridiplantae</taxon>
        <taxon>Streptophyta</taxon>
        <taxon>Embryophyta</taxon>
        <taxon>Tracheophyta</taxon>
        <taxon>Spermatophyta</taxon>
        <taxon>Magnoliopsida</taxon>
        <taxon>eudicotyledons</taxon>
        <taxon>Gunneridae</taxon>
        <taxon>Pentapetalae</taxon>
        <taxon>asterids</taxon>
        <taxon>lamiids</taxon>
        <taxon>Lamiales</taxon>
        <taxon>Orobanchaceae</taxon>
        <taxon>Rehmannieae</taxon>
        <taxon>Rehmannia</taxon>
    </lineage>
</organism>
<keyword evidence="6" id="KW-1185">Reference proteome</keyword>
<dbReference type="CDD" id="cd11288">
    <property type="entry name" value="gelsolin_S5_like"/>
    <property type="match status" value="1"/>
</dbReference>
<evidence type="ECO:0000256" key="1">
    <source>
        <dbReference type="ARBA" id="ARBA00022467"/>
    </source>
</evidence>
<dbReference type="PANTHER" id="PTHR11977:SF51">
    <property type="entry name" value="PROTEIN FLIGHTLESS-1 HOMOLOG"/>
    <property type="match status" value="1"/>
</dbReference>
<dbReference type="CDD" id="cd11293">
    <property type="entry name" value="gelsolin_S4_like"/>
    <property type="match status" value="1"/>
</dbReference>
<dbReference type="EMBL" id="JABTTQ020000009">
    <property type="protein sequence ID" value="KAK6149143.1"/>
    <property type="molecule type" value="Genomic_DNA"/>
</dbReference>
<dbReference type="CDD" id="cd11289">
    <property type="entry name" value="gelsolin_S2_like"/>
    <property type="match status" value="1"/>
</dbReference>
<feature type="compositionally biased region" description="Low complexity" evidence="3">
    <location>
        <begin position="852"/>
        <end position="862"/>
    </location>
</feature>
<dbReference type="SMART" id="SM00262">
    <property type="entry name" value="GEL"/>
    <property type="match status" value="6"/>
</dbReference>
<dbReference type="PRINTS" id="PR00597">
    <property type="entry name" value="GELSOLIN"/>
</dbReference>
<dbReference type="SUPFAM" id="SSF47050">
    <property type="entry name" value="VHP, Villin headpiece domain"/>
    <property type="match status" value="1"/>
</dbReference>
<name>A0ABR0WNN0_REHGL</name>
<evidence type="ECO:0000313" key="5">
    <source>
        <dbReference type="EMBL" id="KAK6149143.1"/>
    </source>
</evidence>
<dbReference type="Pfam" id="PF02209">
    <property type="entry name" value="VHP"/>
    <property type="match status" value="1"/>
</dbReference>
<dbReference type="PANTHER" id="PTHR11977">
    <property type="entry name" value="VILLIN"/>
    <property type="match status" value="1"/>
</dbReference>
<dbReference type="SUPFAM" id="SSF55753">
    <property type="entry name" value="Actin depolymerizing proteins"/>
    <property type="match status" value="6"/>
</dbReference>
<feature type="domain" description="HP" evidence="4">
    <location>
        <begin position="939"/>
        <end position="1004"/>
    </location>
</feature>
<dbReference type="InterPro" id="IPR029006">
    <property type="entry name" value="ADF-H/Gelsolin-like_dom_sf"/>
</dbReference>
<feature type="region of interest" description="Disordered" evidence="3">
    <location>
        <begin position="829"/>
        <end position="952"/>
    </location>
</feature>
<comment type="caution">
    <text evidence="5">The sequence shown here is derived from an EMBL/GenBank/DDBJ whole genome shotgun (WGS) entry which is preliminary data.</text>
</comment>
<dbReference type="Proteomes" id="UP001318860">
    <property type="component" value="Unassembled WGS sequence"/>
</dbReference>
<dbReference type="Gene3D" id="1.10.950.10">
    <property type="entry name" value="Villin headpiece domain"/>
    <property type="match status" value="1"/>
</dbReference>
<feature type="compositionally biased region" description="Polar residues" evidence="3">
    <location>
        <begin position="938"/>
        <end position="947"/>
    </location>
</feature>
<evidence type="ECO:0000256" key="2">
    <source>
        <dbReference type="ARBA" id="ARBA00022737"/>
    </source>
</evidence>
<dbReference type="CDD" id="cd11290">
    <property type="entry name" value="gelsolin_S1_like"/>
    <property type="match status" value="1"/>
</dbReference>